<reference evidence="4" key="1">
    <citation type="submission" date="2023-07" db="EMBL/GenBank/DDBJ databases">
        <title>A chromosome-level genome assembly of Lolium multiflorum.</title>
        <authorList>
            <person name="Chen Y."/>
            <person name="Copetti D."/>
            <person name="Kolliker R."/>
            <person name="Studer B."/>
        </authorList>
    </citation>
    <scope>NUCLEOTIDE SEQUENCE</scope>
    <source>
        <strain evidence="4">02402/16</strain>
        <tissue evidence="4">Leaf</tissue>
    </source>
</reference>
<name>A0AAD8VXI0_LOLMU</name>
<evidence type="ECO:0000256" key="2">
    <source>
        <dbReference type="SAM" id="MobiDB-lite"/>
    </source>
</evidence>
<dbReference type="EMBL" id="JAUUTY010000006">
    <property type="protein sequence ID" value="KAK1620855.1"/>
    <property type="molecule type" value="Genomic_DNA"/>
</dbReference>
<protein>
    <recommendedName>
        <fullName evidence="6">Secreted protein</fullName>
    </recommendedName>
</protein>
<evidence type="ECO:0000256" key="1">
    <source>
        <dbReference type="ARBA" id="ARBA00010199"/>
    </source>
</evidence>
<evidence type="ECO:0008006" key="6">
    <source>
        <dbReference type="Google" id="ProtNLM"/>
    </source>
</evidence>
<dbReference type="Proteomes" id="UP001231189">
    <property type="component" value="Unassembled WGS sequence"/>
</dbReference>
<dbReference type="Pfam" id="PF01554">
    <property type="entry name" value="MatE"/>
    <property type="match status" value="1"/>
</dbReference>
<comment type="caution">
    <text evidence="4">The sequence shown here is derived from an EMBL/GenBank/DDBJ whole genome shotgun (WGS) entry which is preliminary data.</text>
</comment>
<evidence type="ECO:0000256" key="3">
    <source>
        <dbReference type="SAM" id="SignalP"/>
    </source>
</evidence>
<proteinExistence type="inferred from homology"/>
<dbReference type="GO" id="GO:0042910">
    <property type="term" value="F:xenobiotic transmembrane transporter activity"/>
    <property type="evidence" value="ECO:0007669"/>
    <property type="project" value="InterPro"/>
</dbReference>
<feature type="region of interest" description="Disordered" evidence="2">
    <location>
        <begin position="57"/>
        <end position="79"/>
    </location>
</feature>
<dbReference type="InterPro" id="IPR002528">
    <property type="entry name" value="MATE_fam"/>
</dbReference>
<keyword evidence="5" id="KW-1185">Reference proteome</keyword>
<gene>
    <name evidence="4" type="ORF">QYE76_026372</name>
</gene>
<sequence length="79" mass="8714">MLCLEIWYMMLLVVLTGHLDDAEMAVDSISISMNINGRQGMMFIGLNTAISVRVSNELGSGRRSRPLPHRLERVPSAAA</sequence>
<dbReference type="PANTHER" id="PTHR11206">
    <property type="entry name" value="MULTIDRUG RESISTANCE PROTEIN"/>
    <property type="match status" value="1"/>
</dbReference>
<organism evidence="4 5">
    <name type="scientific">Lolium multiflorum</name>
    <name type="common">Italian ryegrass</name>
    <name type="synonym">Lolium perenne subsp. multiflorum</name>
    <dbReference type="NCBI Taxonomy" id="4521"/>
    <lineage>
        <taxon>Eukaryota</taxon>
        <taxon>Viridiplantae</taxon>
        <taxon>Streptophyta</taxon>
        <taxon>Embryophyta</taxon>
        <taxon>Tracheophyta</taxon>
        <taxon>Spermatophyta</taxon>
        <taxon>Magnoliopsida</taxon>
        <taxon>Liliopsida</taxon>
        <taxon>Poales</taxon>
        <taxon>Poaceae</taxon>
        <taxon>BOP clade</taxon>
        <taxon>Pooideae</taxon>
        <taxon>Poodae</taxon>
        <taxon>Poeae</taxon>
        <taxon>Poeae Chloroplast Group 2 (Poeae type)</taxon>
        <taxon>Loliodinae</taxon>
        <taxon>Loliinae</taxon>
        <taxon>Lolium</taxon>
    </lineage>
</organism>
<dbReference type="AlphaFoldDB" id="A0AAD8VXI0"/>
<feature type="chain" id="PRO_5041946175" description="Secreted protein" evidence="3">
    <location>
        <begin position="17"/>
        <end position="79"/>
    </location>
</feature>
<accession>A0AAD8VXI0</accession>
<evidence type="ECO:0000313" key="5">
    <source>
        <dbReference type="Proteomes" id="UP001231189"/>
    </source>
</evidence>
<dbReference type="GO" id="GO:0016020">
    <property type="term" value="C:membrane"/>
    <property type="evidence" value="ECO:0007669"/>
    <property type="project" value="InterPro"/>
</dbReference>
<feature type="signal peptide" evidence="3">
    <location>
        <begin position="1"/>
        <end position="16"/>
    </location>
</feature>
<keyword evidence="3" id="KW-0732">Signal</keyword>
<evidence type="ECO:0000313" key="4">
    <source>
        <dbReference type="EMBL" id="KAK1620855.1"/>
    </source>
</evidence>
<comment type="similarity">
    <text evidence="1">Belongs to the multi antimicrobial extrusion (MATE) (TC 2.A.66.1) family.</text>
</comment>
<dbReference type="GO" id="GO:0015297">
    <property type="term" value="F:antiporter activity"/>
    <property type="evidence" value="ECO:0007669"/>
    <property type="project" value="InterPro"/>
</dbReference>